<dbReference type="AlphaFoldDB" id="A0A8H7NI82"/>
<organism evidence="1 2">
    <name type="scientific">Bionectria ochroleuca</name>
    <name type="common">Gliocladium roseum</name>
    <dbReference type="NCBI Taxonomy" id="29856"/>
    <lineage>
        <taxon>Eukaryota</taxon>
        <taxon>Fungi</taxon>
        <taxon>Dikarya</taxon>
        <taxon>Ascomycota</taxon>
        <taxon>Pezizomycotina</taxon>
        <taxon>Sordariomycetes</taxon>
        <taxon>Hypocreomycetidae</taxon>
        <taxon>Hypocreales</taxon>
        <taxon>Bionectriaceae</taxon>
        <taxon>Clonostachys</taxon>
    </lineage>
</organism>
<name>A0A8H7NI82_BIOOC</name>
<dbReference type="InterPro" id="IPR011013">
    <property type="entry name" value="Gal_mutarotase_sf_dom"/>
</dbReference>
<protein>
    <submittedName>
        <fullName evidence="1">Uncharacterized protein</fullName>
    </submittedName>
</protein>
<evidence type="ECO:0000313" key="1">
    <source>
        <dbReference type="EMBL" id="KAF9756103.1"/>
    </source>
</evidence>
<dbReference type="EMBL" id="JADCTT010000003">
    <property type="protein sequence ID" value="KAF9756103.1"/>
    <property type="molecule type" value="Genomic_DNA"/>
</dbReference>
<dbReference type="Proteomes" id="UP000616885">
    <property type="component" value="Unassembled WGS sequence"/>
</dbReference>
<dbReference type="SUPFAM" id="SSF74650">
    <property type="entry name" value="Galactose mutarotase-like"/>
    <property type="match status" value="1"/>
</dbReference>
<dbReference type="Gene3D" id="2.60.40.1760">
    <property type="entry name" value="glycosyl hydrolase (family 31)"/>
    <property type="match status" value="1"/>
</dbReference>
<proteinExistence type="predicted"/>
<dbReference type="GO" id="GO:0005975">
    <property type="term" value="P:carbohydrate metabolic process"/>
    <property type="evidence" value="ECO:0007669"/>
    <property type="project" value="InterPro"/>
</dbReference>
<accession>A0A8H7NI82</accession>
<sequence>MMESQTKRHSEARSLIIGQSASKKCMEGHHIEISLTISWTKEGISIPVTSPFRKSRGVPILEKSRLGPNTHTGRAFLLQELLCQALLISMRAQARVCKIRRKVARFRFRATFVKWRARAPATMIKAFGASLFLLLSVAHAAEVSDCPGYKASLVKKTDSGLTADLKLAGKSCDVYGDDIRDLKLIVEYQIDSRLHVLIQDAAEQVFQIQEDLIPRPPASKKQLRTPSLSLI</sequence>
<dbReference type="GO" id="GO:0003824">
    <property type="term" value="F:catalytic activity"/>
    <property type="evidence" value="ECO:0007669"/>
    <property type="project" value="InterPro"/>
</dbReference>
<comment type="caution">
    <text evidence="1">The sequence shown here is derived from an EMBL/GenBank/DDBJ whole genome shotgun (WGS) entry which is preliminary data.</text>
</comment>
<gene>
    <name evidence="1" type="ORF">IM811_011544</name>
</gene>
<dbReference type="GO" id="GO:0030246">
    <property type="term" value="F:carbohydrate binding"/>
    <property type="evidence" value="ECO:0007669"/>
    <property type="project" value="InterPro"/>
</dbReference>
<reference evidence="1" key="1">
    <citation type="submission" date="2020-10" db="EMBL/GenBank/DDBJ databases">
        <title>High-Quality Genome Resource of Clonostachys rosea strain S41 by Oxford Nanopore Long-Read Sequencing.</title>
        <authorList>
            <person name="Wang H."/>
        </authorList>
    </citation>
    <scope>NUCLEOTIDE SEQUENCE</scope>
    <source>
        <strain evidence="1">S41</strain>
    </source>
</reference>
<evidence type="ECO:0000313" key="2">
    <source>
        <dbReference type="Proteomes" id="UP000616885"/>
    </source>
</evidence>